<organism evidence="1 2">
    <name type="scientific">Stakelama tenebrarum</name>
    <dbReference type="NCBI Taxonomy" id="2711215"/>
    <lineage>
        <taxon>Bacteria</taxon>
        <taxon>Pseudomonadati</taxon>
        <taxon>Pseudomonadota</taxon>
        <taxon>Alphaproteobacteria</taxon>
        <taxon>Sphingomonadales</taxon>
        <taxon>Sphingomonadaceae</taxon>
        <taxon>Stakelama</taxon>
    </lineage>
</organism>
<accession>A0A6G6Y681</accession>
<evidence type="ECO:0000313" key="2">
    <source>
        <dbReference type="Proteomes" id="UP000501568"/>
    </source>
</evidence>
<evidence type="ECO:0008006" key="3">
    <source>
        <dbReference type="Google" id="ProtNLM"/>
    </source>
</evidence>
<keyword evidence="2" id="KW-1185">Reference proteome</keyword>
<name>A0A6G6Y681_9SPHN</name>
<gene>
    <name evidence="1" type="ORF">G5C33_10040</name>
</gene>
<dbReference type="AlphaFoldDB" id="A0A6G6Y681"/>
<reference evidence="1 2" key="1">
    <citation type="submission" date="2020-02" db="EMBL/GenBank/DDBJ databases">
        <authorList>
            <person name="Zheng R.K."/>
            <person name="Sun C.M."/>
        </authorList>
    </citation>
    <scope>NUCLEOTIDE SEQUENCE [LARGE SCALE GENOMIC DNA]</scope>
    <source>
        <strain evidence="2">zrk23</strain>
    </source>
</reference>
<sequence>MRAASASPQAHAAIVAAIRAGRTAIARRPIDRRRMGLVGALLSAWIAADARWKAGDKGALVGFTYVDADGVVTRRKLRGWASKGPLIVGYCVDRQKVRAFRKDRISDWVELE</sequence>
<dbReference type="KEGG" id="spzr:G5C33_10040"/>
<dbReference type="Proteomes" id="UP000501568">
    <property type="component" value="Chromosome"/>
</dbReference>
<dbReference type="RefSeq" id="WP_165327089.1">
    <property type="nucleotide sequence ID" value="NZ_CP049109.1"/>
</dbReference>
<dbReference type="EMBL" id="CP049109">
    <property type="protein sequence ID" value="QIG80086.1"/>
    <property type="molecule type" value="Genomic_DNA"/>
</dbReference>
<evidence type="ECO:0000313" key="1">
    <source>
        <dbReference type="EMBL" id="QIG80086.1"/>
    </source>
</evidence>
<protein>
    <recommendedName>
        <fullName evidence="3">WYL domain-containing protein</fullName>
    </recommendedName>
</protein>
<proteinExistence type="predicted"/>